<evidence type="ECO:0000313" key="6">
    <source>
        <dbReference type="EMBL" id="NHN89203.1"/>
    </source>
</evidence>
<comment type="caution">
    <text evidence="6">The sequence shown here is derived from an EMBL/GenBank/DDBJ whole genome shotgun (WGS) entry which is preliminary data.</text>
</comment>
<evidence type="ECO:0000256" key="1">
    <source>
        <dbReference type="ARBA" id="ARBA00022801"/>
    </source>
</evidence>
<evidence type="ECO:0000259" key="5">
    <source>
        <dbReference type="Pfam" id="PF00150"/>
    </source>
</evidence>
<feature type="domain" description="Glycoside hydrolase family 5" evidence="5">
    <location>
        <begin position="48"/>
        <end position="298"/>
    </location>
</feature>
<evidence type="ECO:0000256" key="3">
    <source>
        <dbReference type="RuleBase" id="RU361153"/>
    </source>
</evidence>
<keyword evidence="4" id="KW-0732">Signal</keyword>
<name>A0ABX0K3G8_9PROT</name>
<dbReference type="Gene3D" id="3.20.20.80">
    <property type="entry name" value="Glycosidases"/>
    <property type="match status" value="1"/>
</dbReference>
<dbReference type="InterPro" id="IPR017853">
    <property type="entry name" value="GH"/>
</dbReference>
<comment type="similarity">
    <text evidence="3">Belongs to the glycosyl hydrolase 5 (cellulase A) family.</text>
</comment>
<dbReference type="EMBL" id="WOSY01000010">
    <property type="protein sequence ID" value="NHN89203.1"/>
    <property type="molecule type" value="Genomic_DNA"/>
</dbReference>
<keyword evidence="7" id="KW-1185">Reference proteome</keyword>
<feature type="chain" id="PRO_5045342243" evidence="4">
    <location>
        <begin position="25"/>
        <end position="338"/>
    </location>
</feature>
<sequence length="338" mass="37244">MKPLICGFATVLGVACGTATSAWAEPLPGINLEGAAFGSGKIPGRDNWDYMFPKKDEISYYTGHGIKFFRLPFLWERLQPELFAGLDPNYLGHIRDFVADAKAAHATVILDLHNYGQYHGALIGSDTVPVTAFVDVWQRLAQVFGRDRSVVFGLMNEPKQSSAQEWAAIEQQVINALRAKDVKNTISVSGIQWDGAHNFPQVNGEALAGLHDPGKAMIFEAHQYFDRDHSGTSPDCVPVDQVVGRLSPFTDWLRAHHARGLLGEFGVSGNEGCLADLRAALTFVGQTADVWYGWTYWAGGPLWGNYMYSIEPSKDGTEKPQMTVLKDFMGKKQGHSPR</sequence>
<evidence type="ECO:0000256" key="2">
    <source>
        <dbReference type="ARBA" id="ARBA00023295"/>
    </source>
</evidence>
<accession>A0ABX0K3G8</accession>
<feature type="signal peptide" evidence="4">
    <location>
        <begin position="1"/>
        <end position="24"/>
    </location>
</feature>
<evidence type="ECO:0000256" key="4">
    <source>
        <dbReference type="SAM" id="SignalP"/>
    </source>
</evidence>
<dbReference type="PANTHER" id="PTHR34142">
    <property type="entry name" value="ENDO-BETA-1,4-GLUCANASE A"/>
    <property type="match status" value="1"/>
</dbReference>
<keyword evidence="2 3" id="KW-0326">Glycosidase</keyword>
<dbReference type="InterPro" id="IPR001547">
    <property type="entry name" value="Glyco_hydro_5"/>
</dbReference>
<keyword evidence="1 3" id="KW-0378">Hydrolase</keyword>
<dbReference type="PROSITE" id="PS51257">
    <property type="entry name" value="PROKAR_LIPOPROTEIN"/>
    <property type="match status" value="1"/>
</dbReference>
<dbReference type="PANTHER" id="PTHR34142:SF1">
    <property type="entry name" value="GLYCOSIDE HYDROLASE FAMILY 5 DOMAIN-CONTAINING PROTEIN"/>
    <property type="match status" value="1"/>
</dbReference>
<dbReference type="Pfam" id="PF00150">
    <property type="entry name" value="Cellulase"/>
    <property type="match status" value="1"/>
</dbReference>
<dbReference type="SUPFAM" id="SSF51445">
    <property type="entry name" value="(Trans)glycosidases"/>
    <property type="match status" value="1"/>
</dbReference>
<proteinExistence type="inferred from homology"/>
<protein>
    <submittedName>
        <fullName evidence="6">Cellulase family glycosylhydrolase</fullName>
    </submittedName>
</protein>
<organism evidence="6 7">
    <name type="scientific">Acetobacter conturbans</name>
    <dbReference type="NCBI Taxonomy" id="1737472"/>
    <lineage>
        <taxon>Bacteria</taxon>
        <taxon>Pseudomonadati</taxon>
        <taxon>Pseudomonadota</taxon>
        <taxon>Alphaproteobacteria</taxon>
        <taxon>Acetobacterales</taxon>
        <taxon>Acetobacteraceae</taxon>
        <taxon>Acetobacter</taxon>
    </lineage>
</organism>
<evidence type="ECO:0000313" key="7">
    <source>
        <dbReference type="Proteomes" id="UP000631653"/>
    </source>
</evidence>
<dbReference type="RefSeq" id="WP_173570529.1">
    <property type="nucleotide sequence ID" value="NZ_WOSY01000010.1"/>
</dbReference>
<gene>
    <name evidence="6" type="ORF">GOB81_11275</name>
</gene>
<reference evidence="6 7" key="1">
    <citation type="journal article" date="2020" name="Int. J. Syst. Evol. Microbiol.">
        <title>Novel acetic acid bacteria from cider fermentations: Acetobacter conturbans sp. nov. and Acetobacter fallax sp. nov.</title>
        <authorList>
            <person name="Sombolestani A.S."/>
            <person name="Cleenwerck I."/>
            <person name="Cnockaert M."/>
            <person name="Borremans W."/>
            <person name="Wieme A.D."/>
            <person name="De Vuyst L."/>
            <person name="Vandamme P."/>
        </authorList>
    </citation>
    <scope>NUCLEOTIDE SEQUENCE [LARGE SCALE GENOMIC DNA]</scope>
    <source>
        <strain evidence="6 7">LMG 1627</strain>
    </source>
</reference>
<dbReference type="Proteomes" id="UP000631653">
    <property type="component" value="Unassembled WGS sequence"/>
</dbReference>